<evidence type="ECO:0000313" key="3">
    <source>
        <dbReference type="Proteomes" id="UP001178461"/>
    </source>
</evidence>
<sequence length="148" mass="15292">MAVPGGAAELRLGVTPFLPALPSLGLPALPSGPGATSTRIQTRATRSLLSQSLREEPRPCHMAPARTGADLLPTKSTRGISIGGIGGGGARRCSLSPTNPAAPERSAARERYAQNGHERTPRERRVRFPGGGSKGPLGPRQCCTHSAA</sequence>
<keyword evidence="3" id="KW-1185">Reference proteome</keyword>
<reference evidence="2" key="1">
    <citation type="submission" date="2022-12" db="EMBL/GenBank/DDBJ databases">
        <authorList>
            <person name="Alioto T."/>
            <person name="Alioto T."/>
            <person name="Gomez Garrido J."/>
        </authorList>
    </citation>
    <scope>NUCLEOTIDE SEQUENCE</scope>
</reference>
<feature type="region of interest" description="Disordered" evidence="1">
    <location>
        <begin position="52"/>
        <end position="148"/>
    </location>
</feature>
<gene>
    <name evidence="2" type="ORF">PODLI_1B007066</name>
</gene>
<feature type="compositionally biased region" description="Gly residues" evidence="1">
    <location>
        <begin position="81"/>
        <end position="90"/>
    </location>
</feature>
<organism evidence="2 3">
    <name type="scientific">Podarcis lilfordi</name>
    <name type="common">Lilford's wall lizard</name>
    <dbReference type="NCBI Taxonomy" id="74358"/>
    <lineage>
        <taxon>Eukaryota</taxon>
        <taxon>Metazoa</taxon>
        <taxon>Chordata</taxon>
        <taxon>Craniata</taxon>
        <taxon>Vertebrata</taxon>
        <taxon>Euteleostomi</taxon>
        <taxon>Lepidosauria</taxon>
        <taxon>Squamata</taxon>
        <taxon>Bifurcata</taxon>
        <taxon>Unidentata</taxon>
        <taxon>Episquamata</taxon>
        <taxon>Laterata</taxon>
        <taxon>Lacertibaenia</taxon>
        <taxon>Lacertidae</taxon>
        <taxon>Podarcis</taxon>
    </lineage>
</organism>
<accession>A0AA35KMQ7</accession>
<protein>
    <submittedName>
        <fullName evidence="2">Uncharacterized protein</fullName>
    </submittedName>
</protein>
<dbReference type="Proteomes" id="UP001178461">
    <property type="component" value="Chromosome 7"/>
</dbReference>
<proteinExistence type="predicted"/>
<evidence type="ECO:0000256" key="1">
    <source>
        <dbReference type="SAM" id="MobiDB-lite"/>
    </source>
</evidence>
<dbReference type="EMBL" id="OX395132">
    <property type="protein sequence ID" value="CAI5780222.1"/>
    <property type="molecule type" value="Genomic_DNA"/>
</dbReference>
<dbReference type="AlphaFoldDB" id="A0AA35KMQ7"/>
<feature type="compositionally biased region" description="Basic and acidic residues" evidence="1">
    <location>
        <begin position="106"/>
        <end position="123"/>
    </location>
</feature>
<evidence type="ECO:0000313" key="2">
    <source>
        <dbReference type="EMBL" id="CAI5780222.1"/>
    </source>
</evidence>
<name>A0AA35KMQ7_9SAUR</name>